<gene>
    <name evidence="11" type="ORF">METZ01_LOCUS84003</name>
</gene>
<dbReference type="GO" id="GO:0070006">
    <property type="term" value="F:metalloaminopeptidase activity"/>
    <property type="evidence" value="ECO:0007669"/>
    <property type="project" value="TreeGrafter"/>
</dbReference>
<name>A0A381USN2_9ZZZZ</name>
<evidence type="ECO:0000256" key="5">
    <source>
        <dbReference type="ARBA" id="ARBA00022723"/>
    </source>
</evidence>
<sequence>MDVHHYELRIALDPEKKTIGGTVTIGFNLKRKPHRLVLDLLSSYSVSNAWVNEKSMVFFQRGDKLFIENPGLDLNSNHHLKISYKGKPPEAANPPWDGGVTWTASEDGYPWIAISCQQNGAHIWYPCKEHPSDKPDSVDIYVTVPEPLKVAGNGLLQGIVNEGNRRETWHWKTHYPISTYNVNITIGNFETVSRRGLIQGQPLYMEFYVLPESRNGAEELLEKAEEYLNFYAEQFGPYPWLDEKFGLVETPYWGMEHQTINAYGNKYKNTKLGYDFLLFHEMGHEWWGNYLSVSDWADFWIHEGFVTYAEALYVEKEFGLGAYHAFMRDRCGKNIPNEHPVVPERPATTEATRGNDVYYKGAYVLHMLRYLVGDLVLKSTLEEFIKIPKRRPNNQTSTREFAELLEENSGMALDWFFDQYLYKKDYPTLNVKTKIYHNGEKQFIELWWSETGFILPVEVSYQGQFSLETITINVSEKPTGVSIPATSTLELDPLNWLLFTLKQH</sequence>
<keyword evidence="4" id="KW-0645">Protease</keyword>
<dbReference type="GO" id="GO:0008270">
    <property type="term" value="F:zinc ion binding"/>
    <property type="evidence" value="ECO:0007669"/>
    <property type="project" value="InterPro"/>
</dbReference>
<organism evidence="11">
    <name type="scientific">marine metagenome</name>
    <dbReference type="NCBI Taxonomy" id="408172"/>
    <lineage>
        <taxon>unclassified sequences</taxon>
        <taxon>metagenomes</taxon>
        <taxon>ecological metagenomes</taxon>
    </lineage>
</organism>
<dbReference type="InterPro" id="IPR042097">
    <property type="entry name" value="Aminopeptidase_N-like_N_sf"/>
</dbReference>
<accession>A0A381USN2</accession>
<keyword evidence="6" id="KW-0378">Hydrolase</keyword>
<comment type="similarity">
    <text evidence="2">Belongs to the peptidase M1 family.</text>
</comment>
<evidence type="ECO:0000259" key="9">
    <source>
        <dbReference type="Pfam" id="PF01433"/>
    </source>
</evidence>
<dbReference type="SUPFAM" id="SSF63737">
    <property type="entry name" value="Leukotriene A4 hydrolase N-terminal domain"/>
    <property type="match status" value="1"/>
</dbReference>
<evidence type="ECO:0000256" key="1">
    <source>
        <dbReference type="ARBA" id="ARBA00001947"/>
    </source>
</evidence>
<evidence type="ECO:0000256" key="4">
    <source>
        <dbReference type="ARBA" id="ARBA00022670"/>
    </source>
</evidence>
<dbReference type="PRINTS" id="PR00756">
    <property type="entry name" value="ALADIPTASE"/>
</dbReference>
<evidence type="ECO:0000259" key="10">
    <source>
        <dbReference type="Pfam" id="PF17900"/>
    </source>
</evidence>
<evidence type="ECO:0000256" key="8">
    <source>
        <dbReference type="ARBA" id="ARBA00023049"/>
    </source>
</evidence>
<dbReference type="GO" id="GO:0042277">
    <property type="term" value="F:peptide binding"/>
    <property type="evidence" value="ECO:0007669"/>
    <property type="project" value="TreeGrafter"/>
</dbReference>
<dbReference type="SUPFAM" id="SSF55486">
    <property type="entry name" value="Metalloproteases ('zincins'), catalytic domain"/>
    <property type="match status" value="1"/>
</dbReference>
<evidence type="ECO:0000256" key="6">
    <source>
        <dbReference type="ARBA" id="ARBA00022801"/>
    </source>
</evidence>
<dbReference type="InterPro" id="IPR045357">
    <property type="entry name" value="Aminopeptidase_N-like_N"/>
</dbReference>
<dbReference type="GO" id="GO:0006508">
    <property type="term" value="P:proteolysis"/>
    <property type="evidence" value="ECO:0007669"/>
    <property type="project" value="UniProtKB-KW"/>
</dbReference>
<dbReference type="InterPro" id="IPR001930">
    <property type="entry name" value="Peptidase_M1"/>
</dbReference>
<evidence type="ECO:0000313" key="11">
    <source>
        <dbReference type="EMBL" id="SVA31149.1"/>
    </source>
</evidence>
<feature type="domain" description="Aminopeptidase N-like N-terminal" evidence="10">
    <location>
        <begin position="4"/>
        <end position="180"/>
    </location>
</feature>
<keyword evidence="5" id="KW-0479">Metal-binding</keyword>
<protein>
    <submittedName>
        <fullName evidence="11">Uncharacterized protein</fullName>
    </submittedName>
</protein>
<evidence type="ECO:0000256" key="3">
    <source>
        <dbReference type="ARBA" id="ARBA00022438"/>
    </source>
</evidence>
<dbReference type="PANTHER" id="PTHR11533:SF174">
    <property type="entry name" value="PUROMYCIN-SENSITIVE AMINOPEPTIDASE-RELATED"/>
    <property type="match status" value="1"/>
</dbReference>
<dbReference type="Gene3D" id="1.10.390.10">
    <property type="entry name" value="Neutral Protease Domain 2"/>
    <property type="match status" value="1"/>
</dbReference>
<dbReference type="GO" id="GO:0016020">
    <property type="term" value="C:membrane"/>
    <property type="evidence" value="ECO:0007669"/>
    <property type="project" value="TreeGrafter"/>
</dbReference>
<dbReference type="InterPro" id="IPR027268">
    <property type="entry name" value="Peptidase_M4/M1_CTD_sf"/>
</dbReference>
<comment type="cofactor">
    <cofactor evidence="1">
        <name>Zn(2+)</name>
        <dbReference type="ChEBI" id="CHEBI:29105"/>
    </cofactor>
</comment>
<proteinExistence type="inferred from homology"/>
<dbReference type="PANTHER" id="PTHR11533">
    <property type="entry name" value="PROTEASE M1 ZINC METALLOPROTEASE"/>
    <property type="match status" value="1"/>
</dbReference>
<dbReference type="InterPro" id="IPR014782">
    <property type="entry name" value="Peptidase_M1_dom"/>
</dbReference>
<dbReference type="GO" id="GO:0043171">
    <property type="term" value="P:peptide catabolic process"/>
    <property type="evidence" value="ECO:0007669"/>
    <property type="project" value="TreeGrafter"/>
</dbReference>
<evidence type="ECO:0000256" key="7">
    <source>
        <dbReference type="ARBA" id="ARBA00022833"/>
    </source>
</evidence>
<keyword evidence="8" id="KW-0482">Metalloprotease</keyword>
<evidence type="ECO:0000256" key="2">
    <source>
        <dbReference type="ARBA" id="ARBA00010136"/>
    </source>
</evidence>
<dbReference type="Pfam" id="PF17900">
    <property type="entry name" value="Peptidase_M1_N"/>
    <property type="match status" value="1"/>
</dbReference>
<dbReference type="GO" id="GO:0005737">
    <property type="term" value="C:cytoplasm"/>
    <property type="evidence" value="ECO:0007669"/>
    <property type="project" value="TreeGrafter"/>
</dbReference>
<dbReference type="Pfam" id="PF01433">
    <property type="entry name" value="Peptidase_M1"/>
    <property type="match status" value="1"/>
</dbReference>
<dbReference type="InterPro" id="IPR050344">
    <property type="entry name" value="Peptidase_M1_aminopeptidases"/>
</dbReference>
<reference evidence="11" key="1">
    <citation type="submission" date="2018-05" db="EMBL/GenBank/DDBJ databases">
        <authorList>
            <person name="Lanie J.A."/>
            <person name="Ng W.-L."/>
            <person name="Kazmierczak K.M."/>
            <person name="Andrzejewski T.M."/>
            <person name="Davidsen T.M."/>
            <person name="Wayne K.J."/>
            <person name="Tettelin H."/>
            <person name="Glass J.I."/>
            <person name="Rusch D."/>
            <person name="Podicherti R."/>
            <person name="Tsui H.-C.T."/>
            <person name="Winkler M.E."/>
        </authorList>
    </citation>
    <scope>NUCLEOTIDE SEQUENCE</scope>
</reference>
<dbReference type="Gene3D" id="2.60.40.1730">
    <property type="entry name" value="tricorn interacting facor f3 domain"/>
    <property type="match status" value="1"/>
</dbReference>
<keyword evidence="7" id="KW-0862">Zinc</keyword>
<feature type="domain" description="Peptidase M1 membrane alanine aminopeptidase" evidence="9">
    <location>
        <begin position="221"/>
        <end position="420"/>
    </location>
</feature>
<dbReference type="AlphaFoldDB" id="A0A381USN2"/>
<dbReference type="GO" id="GO:0005615">
    <property type="term" value="C:extracellular space"/>
    <property type="evidence" value="ECO:0007669"/>
    <property type="project" value="TreeGrafter"/>
</dbReference>
<keyword evidence="3" id="KW-0031">Aminopeptidase</keyword>
<dbReference type="CDD" id="cd09603">
    <property type="entry name" value="M1_APN_like"/>
    <property type="match status" value="1"/>
</dbReference>
<dbReference type="EMBL" id="UINC01007052">
    <property type="protein sequence ID" value="SVA31149.1"/>
    <property type="molecule type" value="Genomic_DNA"/>
</dbReference>